<dbReference type="Proteomes" id="UP000824136">
    <property type="component" value="Unassembled WGS sequence"/>
</dbReference>
<dbReference type="EC" id="2.2.1.7" evidence="10"/>
<proteinExistence type="inferred from homology"/>
<comment type="subunit">
    <text evidence="3 10">Homodimer.</text>
</comment>
<dbReference type="EMBL" id="DVLL01000021">
    <property type="protein sequence ID" value="HIT59305.1"/>
    <property type="molecule type" value="Genomic_DNA"/>
</dbReference>
<feature type="binding site" evidence="10">
    <location>
        <position position="289"/>
    </location>
    <ligand>
        <name>thiamine diphosphate</name>
        <dbReference type="ChEBI" id="CHEBI:58937"/>
    </ligand>
</feature>
<evidence type="ECO:0000256" key="2">
    <source>
        <dbReference type="ARBA" id="ARBA00011081"/>
    </source>
</evidence>
<evidence type="ECO:0000259" key="11">
    <source>
        <dbReference type="SMART" id="SM00861"/>
    </source>
</evidence>
<dbReference type="InterPro" id="IPR029061">
    <property type="entry name" value="THDP-binding"/>
</dbReference>
<dbReference type="InterPro" id="IPR049557">
    <property type="entry name" value="Transketolase_CS"/>
</dbReference>
<dbReference type="InterPro" id="IPR020826">
    <property type="entry name" value="Transketolase_BS"/>
</dbReference>
<keyword evidence="8 10" id="KW-0786">Thiamine pyrophosphate</keyword>
<organism evidence="12 13">
    <name type="scientific">Candidatus Faeciplasma pullistercoris</name>
    <dbReference type="NCBI Taxonomy" id="2840800"/>
    <lineage>
        <taxon>Bacteria</taxon>
        <taxon>Bacillati</taxon>
        <taxon>Bacillota</taxon>
        <taxon>Clostridia</taxon>
        <taxon>Eubacteriales</taxon>
        <taxon>Oscillospiraceae</taxon>
        <taxon>Oscillospiraceae incertae sedis</taxon>
        <taxon>Candidatus Faeciplasma</taxon>
    </lineage>
</organism>
<keyword evidence="9 10" id="KW-0414">Isoprene biosynthesis</keyword>
<dbReference type="GO" id="GO:0000287">
    <property type="term" value="F:magnesium ion binding"/>
    <property type="evidence" value="ECO:0007669"/>
    <property type="project" value="UniProtKB-UniRule"/>
</dbReference>
<protein>
    <recommendedName>
        <fullName evidence="10">1-deoxy-D-xylulose-5-phosphate synthase</fullName>
        <ecNumber evidence="10">2.2.1.7</ecNumber>
    </recommendedName>
    <alternativeName>
        <fullName evidence="10">1-deoxyxylulose-5-phosphate synthase</fullName>
        <shortName evidence="10">DXP synthase</shortName>
        <shortName evidence="10">DXPS</shortName>
    </alternativeName>
</protein>
<feature type="binding site" evidence="10">
    <location>
        <position position="77"/>
    </location>
    <ligand>
        <name>thiamine diphosphate</name>
        <dbReference type="ChEBI" id="CHEBI:58937"/>
    </ligand>
</feature>
<feature type="binding site" evidence="10">
    <location>
        <position position="149"/>
    </location>
    <ligand>
        <name>Mg(2+)</name>
        <dbReference type="ChEBI" id="CHEBI:18420"/>
    </ligand>
</feature>
<evidence type="ECO:0000256" key="5">
    <source>
        <dbReference type="ARBA" id="ARBA00022723"/>
    </source>
</evidence>
<dbReference type="InterPro" id="IPR009014">
    <property type="entry name" value="Transketo_C/PFOR_II"/>
</dbReference>
<dbReference type="GO" id="GO:0016114">
    <property type="term" value="P:terpenoid biosynthetic process"/>
    <property type="evidence" value="ECO:0007669"/>
    <property type="project" value="UniProtKB-UniRule"/>
</dbReference>
<dbReference type="CDD" id="cd02007">
    <property type="entry name" value="TPP_DXS"/>
    <property type="match status" value="1"/>
</dbReference>
<sequence length="618" mass="68039">MLLNDRLLSSLKLPEDIKKLSINEEKELCKEIREKIISTVSKNGGHLASNLGTVELTVAIHQVFESPKDKIIFDVGHQSYSHKLLTGRLSSFRTLRRKDGLSGFQKPSESEHDPLITGHSSTSISSAVGIAQAMKLSGDHHHTVVVIGDGSLTGGLAYEGLNNAGKSKVNLVIVVNYNEMSISRNIGGIAEYLSKLRIKKSYRDAKHATKKILEKIPLIGTGIVNTISLSKDAIKEKLLHSTLFEDLGFEFIGPVDGHDIDELQTALSAAKSLNAPVIVQVNTVKGKGYPPAENNPGNFHSVSSFDIKTGKTPEHSYNFTDAMGLALVKEAESDSRICGITAAMKYATGMNYFSKAYPERFFDVGIAEQHAVAFAAGLSRMGMIPVFAVYSSFLQRSYDQLIHDIAIARLHLVIIEFNSGIVGEDGETHQGLFDLPFLSTIPGTVIYSPSCYSEAEICLHMAIHEDSGLTVIRCPKGMENISDGISVQPGYLLYEKNQNKRSDKLIIAYGREAGIAKRVYDKHDTDFLRLLKIRPIDAEISNIINSYKQPYIFEECSYDGSLSQQLSVFCPNLKVCAIEGFVQQMKIDEAIELYGLSENKITEKMGLCPRISNCHDKT</sequence>
<comment type="catalytic activity">
    <reaction evidence="10">
        <text>D-glyceraldehyde 3-phosphate + pyruvate + H(+) = 1-deoxy-D-xylulose 5-phosphate + CO2</text>
        <dbReference type="Rhea" id="RHEA:12605"/>
        <dbReference type="ChEBI" id="CHEBI:15361"/>
        <dbReference type="ChEBI" id="CHEBI:15378"/>
        <dbReference type="ChEBI" id="CHEBI:16526"/>
        <dbReference type="ChEBI" id="CHEBI:57792"/>
        <dbReference type="ChEBI" id="CHEBI:59776"/>
        <dbReference type="EC" id="2.2.1.7"/>
    </reaction>
</comment>
<evidence type="ECO:0000313" key="13">
    <source>
        <dbReference type="Proteomes" id="UP000824136"/>
    </source>
</evidence>
<dbReference type="Pfam" id="PF02779">
    <property type="entry name" value="Transket_pyr"/>
    <property type="match status" value="1"/>
</dbReference>
<dbReference type="InterPro" id="IPR005477">
    <property type="entry name" value="Dxylulose-5-P_synthase"/>
</dbReference>
<keyword evidence="7 10" id="KW-0784">Thiamine biosynthesis</keyword>
<feature type="domain" description="Transketolase-like pyrimidine-binding" evidence="11">
    <location>
        <begin position="317"/>
        <end position="481"/>
    </location>
</feature>
<dbReference type="PROSITE" id="PS00801">
    <property type="entry name" value="TRANSKETOLASE_1"/>
    <property type="match status" value="1"/>
</dbReference>
<evidence type="ECO:0000256" key="9">
    <source>
        <dbReference type="ARBA" id="ARBA00023229"/>
    </source>
</evidence>
<name>A0A9D1GVN2_9FIRM</name>
<feature type="binding site" evidence="10">
    <location>
        <position position="178"/>
    </location>
    <ligand>
        <name>Mg(2+)</name>
        <dbReference type="ChEBI" id="CHEBI:18420"/>
    </ligand>
</feature>
<dbReference type="SMART" id="SM00861">
    <property type="entry name" value="Transket_pyr"/>
    <property type="match status" value="1"/>
</dbReference>
<keyword evidence="4 10" id="KW-0808">Transferase</keyword>
<dbReference type="NCBIfam" id="TIGR00204">
    <property type="entry name" value="dxs"/>
    <property type="match status" value="1"/>
</dbReference>
<reference evidence="12" key="2">
    <citation type="journal article" date="2021" name="PeerJ">
        <title>Extensive microbial diversity within the chicken gut microbiome revealed by metagenomics and culture.</title>
        <authorList>
            <person name="Gilroy R."/>
            <person name="Ravi A."/>
            <person name="Getino M."/>
            <person name="Pursley I."/>
            <person name="Horton D.L."/>
            <person name="Alikhan N.F."/>
            <person name="Baker D."/>
            <person name="Gharbi K."/>
            <person name="Hall N."/>
            <person name="Watson M."/>
            <person name="Adriaenssens E.M."/>
            <person name="Foster-Nyarko E."/>
            <person name="Jarju S."/>
            <person name="Secka A."/>
            <person name="Antonio M."/>
            <person name="Oren A."/>
            <person name="Chaudhuri R.R."/>
            <person name="La Ragione R."/>
            <person name="Hildebrand F."/>
            <person name="Pallen M.J."/>
        </authorList>
    </citation>
    <scope>NUCLEOTIDE SEQUENCE</scope>
    <source>
        <strain evidence="12">CHK33-4379</strain>
    </source>
</reference>
<comment type="cofactor">
    <cofactor evidence="10">
        <name>thiamine diphosphate</name>
        <dbReference type="ChEBI" id="CHEBI:58937"/>
    </cofactor>
    <text evidence="10">Binds 1 thiamine pyrophosphate per subunit.</text>
</comment>
<feature type="binding site" evidence="10">
    <location>
        <position position="368"/>
    </location>
    <ligand>
        <name>thiamine diphosphate</name>
        <dbReference type="ChEBI" id="CHEBI:58937"/>
    </ligand>
</feature>
<dbReference type="CDD" id="cd07033">
    <property type="entry name" value="TPP_PYR_DXS_TK_like"/>
    <property type="match status" value="1"/>
</dbReference>
<dbReference type="Gene3D" id="3.40.50.970">
    <property type="match status" value="2"/>
</dbReference>
<comment type="cofactor">
    <cofactor evidence="10">
        <name>Mg(2+)</name>
        <dbReference type="ChEBI" id="CHEBI:18420"/>
    </cofactor>
    <text evidence="10">Binds 1 Mg(2+) ion per subunit.</text>
</comment>
<dbReference type="HAMAP" id="MF_00315">
    <property type="entry name" value="DXP_synth"/>
    <property type="match status" value="1"/>
</dbReference>
<keyword evidence="6 10" id="KW-0460">Magnesium</keyword>
<evidence type="ECO:0000256" key="3">
    <source>
        <dbReference type="ARBA" id="ARBA00011738"/>
    </source>
</evidence>
<dbReference type="SUPFAM" id="SSF52518">
    <property type="entry name" value="Thiamin diphosphate-binding fold (THDP-binding)"/>
    <property type="match status" value="2"/>
</dbReference>
<dbReference type="PANTHER" id="PTHR43322">
    <property type="entry name" value="1-D-DEOXYXYLULOSE 5-PHOSPHATE SYNTHASE-RELATED"/>
    <property type="match status" value="1"/>
</dbReference>
<feature type="binding site" evidence="10">
    <location>
        <position position="178"/>
    </location>
    <ligand>
        <name>thiamine diphosphate</name>
        <dbReference type="ChEBI" id="CHEBI:58937"/>
    </ligand>
</feature>
<evidence type="ECO:0000256" key="6">
    <source>
        <dbReference type="ARBA" id="ARBA00022842"/>
    </source>
</evidence>
<feature type="binding site" evidence="10">
    <location>
        <begin position="150"/>
        <end position="151"/>
    </location>
    <ligand>
        <name>thiamine diphosphate</name>
        <dbReference type="ChEBI" id="CHEBI:58937"/>
    </ligand>
</feature>
<comment type="caution">
    <text evidence="12">The sequence shown here is derived from an EMBL/GenBank/DDBJ whole genome shotgun (WGS) entry which is preliminary data.</text>
</comment>
<comment type="function">
    <text evidence="10">Catalyzes the acyloin condensation reaction between C atoms 2 and 3 of pyruvate and glyceraldehyde 3-phosphate to yield 1-deoxy-D-xylulose-5-phosphate (DXP).</text>
</comment>
<dbReference type="PANTHER" id="PTHR43322:SF1">
    <property type="entry name" value="1-DEOXY-D-XYLULOSE-5-PHOSPHATE SYNTHASE"/>
    <property type="match status" value="1"/>
</dbReference>
<dbReference type="GO" id="GO:0009228">
    <property type="term" value="P:thiamine biosynthetic process"/>
    <property type="evidence" value="ECO:0007669"/>
    <property type="project" value="UniProtKB-UniRule"/>
</dbReference>
<dbReference type="Pfam" id="PF13292">
    <property type="entry name" value="DXP_synthase_N"/>
    <property type="match status" value="1"/>
</dbReference>
<dbReference type="AlphaFoldDB" id="A0A9D1GVN2"/>
<dbReference type="GO" id="GO:0005829">
    <property type="term" value="C:cytosol"/>
    <property type="evidence" value="ECO:0007669"/>
    <property type="project" value="TreeGrafter"/>
</dbReference>
<reference evidence="12" key="1">
    <citation type="submission" date="2020-10" db="EMBL/GenBank/DDBJ databases">
        <authorList>
            <person name="Gilroy R."/>
        </authorList>
    </citation>
    <scope>NUCLEOTIDE SEQUENCE</scope>
    <source>
        <strain evidence="12">CHK33-4379</strain>
    </source>
</reference>
<comment type="pathway">
    <text evidence="1 10">Metabolic intermediate biosynthesis; 1-deoxy-D-xylulose 5-phosphate biosynthesis; 1-deoxy-D-xylulose 5-phosphate from D-glyceraldehyde 3-phosphate and pyruvate: step 1/1.</text>
</comment>
<dbReference type="NCBIfam" id="NF003933">
    <property type="entry name" value="PRK05444.2-2"/>
    <property type="match status" value="1"/>
</dbReference>
<dbReference type="InterPro" id="IPR005475">
    <property type="entry name" value="Transketolase-like_Pyr-bd"/>
</dbReference>
<evidence type="ECO:0000256" key="10">
    <source>
        <dbReference type="HAMAP-Rule" id="MF_00315"/>
    </source>
</evidence>
<keyword evidence="5 10" id="KW-0479">Metal-binding</keyword>
<evidence type="ECO:0000256" key="4">
    <source>
        <dbReference type="ARBA" id="ARBA00022679"/>
    </source>
</evidence>
<comment type="similarity">
    <text evidence="2 10">Belongs to the transketolase family. DXPS subfamily.</text>
</comment>
<dbReference type="GO" id="GO:0008661">
    <property type="term" value="F:1-deoxy-D-xylulose-5-phosphate synthase activity"/>
    <property type="evidence" value="ECO:0007669"/>
    <property type="project" value="UniProtKB-UniRule"/>
</dbReference>
<evidence type="ECO:0000256" key="7">
    <source>
        <dbReference type="ARBA" id="ARBA00022977"/>
    </source>
</evidence>
<dbReference type="SUPFAM" id="SSF52922">
    <property type="entry name" value="TK C-terminal domain-like"/>
    <property type="match status" value="1"/>
</dbReference>
<accession>A0A9D1GVN2</accession>
<gene>
    <name evidence="10" type="primary">dxs</name>
    <name evidence="12" type="ORF">IAC39_06310</name>
</gene>
<dbReference type="GO" id="GO:0030976">
    <property type="term" value="F:thiamine pyrophosphate binding"/>
    <property type="evidence" value="ECO:0007669"/>
    <property type="project" value="UniProtKB-UniRule"/>
</dbReference>
<dbReference type="GO" id="GO:0019288">
    <property type="term" value="P:isopentenyl diphosphate biosynthetic process, methylerythritol 4-phosphate pathway"/>
    <property type="evidence" value="ECO:0007669"/>
    <property type="project" value="TreeGrafter"/>
</dbReference>
<evidence type="ECO:0000256" key="8">
    <source>
        <dbReference type="ARBA" id="ARBA00023052"/>
    </source>
</evidence>
<dbReference type="PROSITE" id="PS00802">
    <property type="entry name" value="TRANSKETOLASE_2"/>
    <property type="match status" value="1"/>
</dbReference>
<feature type="binding site" evidence="10">
    <location>
        <begin position="118"/>
        <end position="120"/>
    </location>
    <ligand>
        <name>thiamine diphosphate</name>
        <dbReference type="ChEBI" id="CHEBI:58937"/>
    </ligand>
</feature>
<evidence type="ECO:0000256" key="1">
    <source>
        <dbReference type="ARBA" id="ARBA00004980"/>
    </source>
</evidence>
<evidence type="ECO:0000313" key="12">
    <source>
        <dbReference type="EMBL" id="HIT59305.1"/>
    </source>
</evidence>